<comment type="caution">
    <text evidence="15">The sequence shown here is derived from an EMBL/GenBank/DDBJ whole genome shotgun (WGS) entry which is preliminary data.</text>
</comment>
<evidence type="ECO:0000256" key="4">
    <source>
        <dbReference type="ARBA" id="ARBA00022692"/>
    </source>
</evidence>
<dbReference type="Proteomes" id="UP001300692">
    <property type="component" value="Unassembled WGS sequence"/>
</dbReference>
<evidence type="ECO:0000256" key="11">
    <source>
        <dbReference type="SAM" id="Phobius"/>
    </source>
</evidence>
<dbReference type="Gene3D" id="1.10.287.950">
    <property type="entry name" value="Methyl-accepting chemotaxis protein"/>
    <property type="match status" value="1"/>
</dbReference>
<dbReference type="PANTHER" id="PTHR32089">
    <property type="entry name" value="METHYL-ACCEPTING CHEMOTAXIS PROTEIN MCPB"/>
    <property type="match status" value="1"/>
</dbReference>
<evidence type="ECO:0000256" key="9">
    <source>
        <dbReference type="PROSITE-ProRule" id="PRU00284"/>
    </source>
</evidence>
<dbReference type="PROSITE" id="PS50111">
    <property type="entry name" value="CHEMOTAXIS_TRANSDUC_2"/>
    <property type="match status" value="1"/>
</dbReference>
<dbReference type="CDD" id="cd11386">
    <property type="entry name" value="MCP_signal"/>
    <property type="match status" value="1"/>
</dbReference>
<organism evidence="15 16">
    <name type="scientific">Reichenbachiella ulvae</name>
    <dbReference type="NCBI Taxonomy" id="2980104"/>
    <lineage>
        <taxon>Bacteria</taxon>
        <taxon>Pseudomonadati</taxon>
        <taxon>Bacteroidota</taxon>
        <taxon>Cytophagia</taxon>
        <taxon>Cytophagales</taxon>
        <taxon>Reichenbachiellaceae</taxon>
        <taxon>Reichenbachiella</taxon>
    </lineage>
</organism>
<dbReference type="CDD" id="cd00130">
    <property type="entry name" value="PAS"/>
    <property type="match status" value="1"/>
</dbReference>
<feature type="domain" description="Methyl-accepting transducer" evidence="12">
    <location>
        <begin position="547"/>
        <end position="804"/>
    </location>
</feature>
<keyword evidence="5 11" id="KW-1133">Transmembrane helix</keyword>
<evidence type="ECO:0000256" key="10">
    <source>
        <dbReference type="SAM" id="Coils"/>
    </source>
</evidence>
<dbReference type="SMART" id="SM00283">
    <property type="entry name" value="MA"/>
    <property type="match status" value="1"/>
</dbReference>
<dbReference type="Pfam" id="PF08448">
    <property type="entry name" value="PAS_4"/>
    <property type="match status" value="2"/>
</dbReference>
<evidence type="ECO:0000259" key="14">
    <source>
        <dbReference type="PROSITE" id="PS50885"/>
    </source>
</evidence>
<evidence type="ECO:0000259" key="13">
    <source>
        <dbReference type="PROSITE" id="PS50113"/>
    </source>
</evidence>
<feature type="coiled-coil region" evidence="10">
    <location>
        <begin position="357"/>
        <end position="384"/>
    </location>
</feature>
<evidence type="ECO:0000256" key="2">
    <source>
        <dbReference type="ARBA" id="ARBA00022475"/>
    </source>
</evidence>
<dbReference type="SUPFAM" id="SSF55785">
    <property type="entry name" value="PYP-like sensor domain (PAS domain)"/>
    <property type="match status" value="2"/>
</dbReference>
<keyword evidence="10" id="KW-0175">Coiled coil</keyword>
<keyword evidence="2" id="KW-1003">Cell membrane</keyword>
<feature type="domain" description="PAC" evidence="13">
    <location>
        <begin position="924"/>
        <end position="979"/>
    </location>
</feature>
<accession>A0ABT3CPP9</accession>
<dbReference type="Gene3D" id="3.30.450.20">
    <property type="entry name" value="PAS domain"/>
    <property type="match status" value="4"/>
</dbReference>
<keyword evidence="6 11" id="KW-0472">Membrane</keyword>
<dbReference type="CDD" id="cd12912">
    <property type="entry name" value="PDC2_MCP_like"/>
    <property type="match status" value="1"/>
</dbReference>
<feature type="domain" description="PAC" evidence="13">
    <location>
        <begin position="1063"/>
        <end position="1115"/>
    </location>
</feature>
<dbReference type="SUPFAM" id="SSF58104">
    <property type="entry name" value="Methyl-accepting chemotaxis protein (MCP) signaling domain"/>
    <property type="match status" value="1"/>
</dbReference>
<keyword evidence="4 11" id="KW-0812">Transmembrane</keyword>
<evidence type="ECO:0000256" key="6">
    <source>
        <dbReference type="ARBA" id="ARBA00023136"/>
    </source>
</evidence>
<dbReference type="Pfam" id="PF18947">
    <property type="entry name" value="HAMP_2"/>
    <property type="match status" value="1"/>
</dbReference>
<dbReference type="InterPro" id="IPR013656">
    <property type="entry name" value="PAS_4"/>
</dbReference>
<dbReference type="Pfam" id="PF02743">
    <property type="entry name" value="dCache_1"/>
    <property type="match status" value="1"/>
</dbReference>
<reference evidence="15 16" key="1">
    <citation type="submission" date="2022-10" db="EMBL/GenBank/DDBJ databases">
        <title>Comparative genomics and taxonomic characterization of three novel marine species of genus Reichenbachiella exhibiting antioxidant and polysaccharide degradation activities.</title>
        <authorList>
            <person name="Muhammad N."/>
            <person name="Lee Y.-J."/>
            <person name="Ko J."/>
            <person name="Kim S.-G."/>
        </authorList>
    </citation>
    <scope>NUCLEOTIDE SEQUENCE [LARGE SCALE GENOMIC DNA]</scope>
    <source>
        <strain evidence="15 16">ABR2-5</strain>
    </source>
</reference>
<keyword evidence="7 9" id="KW-0807">Transducer</keyword>
<dbReference type="SMART" id="SM00091">
    <property type="entry name" value="PAS"/>
    <property type="match status" value="2"/>
</dbReference>
<proteinExistence type="inferred from homology"/>
<gene>
    <name evidence="15" type="ORF">N7U62_03110</name>
</gene>
<dbReference type="NCBIfam" id="TIGR00229">
    <property type="entry name" value="sensory_box"/>
    <property type="match status" value="2"/>
</dbReference>
<feature type="transmembrane region" description="Helical" evidence="11">
    <location>
        <begin position="12"/>
        <end position="32"/>
    </location>
</feature>
<keyword evidence="16" id="KW-1185">Reference proteome</keyword>
<evidence type="ECO:0000256" key="3">
    <source>
        <dbReference type="ARBA" id="ARBA00022500"/>
    </source>
</evidence>
<evidence type="ECO:0000256" key="7">
    <source>
        <dbReference type="ARBA" id="ARBA00023224"/>
    </source>
</evidence>
<dbReference type="InterPro" id="IPR033479">
    <property type="entry name" value="dCache_1"/>
</dbReference>
<dbReference type="PANTHER" id="PTHR32089:SF112">
    <property type="entry name" value="LYSOZYME-LIKE PROTEIN-RELATED"/>
    <property type="match status" value="1"/>
</dbReference>
<sequence length="1115" mass="123301">MLRDMNIRGKMIFLVLGVAVLIYAVALTYAGYNMRQKSIQDAEQLVNSVASEKSNEIKAQLDDVMSSIRSMAAIVKSYVDKPAEERKELQETLMFNILEQYPIYESTWMSWELYAIDSTWEKGYGRERTTCYMENGQRKTTISLLNLDGDVEGSLYLQTKLDKKENISPPYTYDDYDLNSTKVILGTSPIVPILDDNGRYLGMIGSDMSLAQFKEMAEFDNFENAYAFLAAYDGTLVSHPNEELINTSVNDLKLNNSLDVSIMDRVVGGDFTPFTVYDEVLGDKVYVALSPIYIGRSEEPWLVATVVPYSAITASFVSTLINTVIVGVIGLILLTYIVYSYSNQITVAIERTHRALANLSKGKLDNTELEVDNKNNELSQMQTLLSKVIDDMKAKTEFATLIGEGNLDTEFSASSEGDQLGHALLTMRRNLKVALDDISNVIVEAGEEGKLSSRIYTDDKVGAWLGLGERINNLIESFYKPMMRFNRIMQAMSTGDLTMRYTDAAAGDIKKMSQNLNLALENIDGLIHQISQSAMFVDESSIEMLSSSEEMSTNTREIASAISQMSHGAQTQVSKVDESSNLIETILASSNEMGQKAETINSVAKLGLESSEKGKDMINKVMFNMGDISAFSSQTNDSINVLAERSKEIARVLGVITDIASQTNLLALNAAIEAAQAGDAGRGFAVVAEEIRKLAEDSRKSAQEIETLINDVQSDTLEATKVIDVMMASVKSGEETSKEAAEVFTHILNSSNETLSYSEEILNSAKEQTEGINNVVSIIEGVVVIAEQTAAGTEEVASSATELSSGMETYNEKSQKLAEIAETLKEGISMVKLSGTASENTAIFKMKEAYEKEKYLLDALLNYMPDRIYFKDLDSKFLRNSVSHAEQFGFDDPAKLVGKSDFDFFGEHAKQAYNDEQNIIKTGQPLLNQIQREDLQDGEIAYGSTTKMPLYDLDGNIVGTFGITRDVTDLKESEIKSAEIAEELKMKELAYQKEKSLLDALLDYMPDAIYFKDLNSKFIRASKSVAQYFGLNDAQEIIGKSDFDFSDNAQEAYEGEQAIIKSGKPSMNVISEEKNPDGSVRVVSNTKMPLKDKDGNIIGTMGISRDITDNIDKED</sequence>
<comment type="subcellular location">
    <subcellularLocation>
        <location evidence="1">Cell membrane</location>
        <topology evidence="1">Multi-pass membrane protein</topology>
    </subcellularLocation>
</comment>
<evidence type="ECO:0000313" key="15">
    <source>
        <dbReference type="EMBL" id="MCV9385632.1"/>
    </source>
</evidence>
<evidence type="ECO:0000313" key="16">
    <source>
        <dbReference type="Proteomes" id="UP001300692"/>
    </source>
</evidence>
<dbReference type="InterPro" id="IPR003660">
    <property type="entry name" value="HAMP_dom"/>
</dbReference>
<dbReference type="CDD" id="cd12913">
    <property type="entry name" value="PDC1_MCP_like"/>
    <property type="match status" value="1"/>
</dbReference>
<dbReference type="InterPro" id="IPR000700">
    <property type="entry name" value="PAS-assoc_C"/>
</dbReference>
<dbReference type="Pfam" id="PF00015">
    <property type="entry name" value="MCPsignal"/>
    <property type="match status" value="1"/>
</dbReference>
<evidence type="ECO:0000256" key="5">
    <source>
        <dbReference type="ARBA" id="ARBA00022989"/>
    </source>
</evidence>
<dbReference type="InterPro" id="IPR000014">
    <property type="entry name" value="PAS"/>
</dbReference>
<feature type="domain" description="HAMP" evidence="14">
    <location>
        <begin position="480"/>
        <end position="528"/>
    </location>
</feature>
<name>A0ABT3CPP9_9BACT</name>
<dbReference type="Gene3D" id="1.20.120.1530">
    <property type="match status" value="1"/>
</dbReference>
<comment type="similarity">
    <text evidence="8">Belongs to the methyl-accepting chemotaxis (MCP) protein family.</text>
</comment>
<dbReference type="RefSeq" id="WP_264136417.1">
    <property type="nucleotide sequence ID" value="NZ_JAOYOD010000001.1"/>
</dbReference>
<dbReference type="InterPro" id="IPR035965">
    <property type="entry name" value="PAS-like_dom_sf"/>
</dbReference>
<evidence type="ECO:0000259" key="12">
    <source>
        <dbReference type="PROSITE" id="PS50111"/>
    </source>
</evidence>
<keyword evidence="3" id="KW-0145">Chemotaxis</keyword>
<evidence type="ECO:0000256" key="1">
    <source>
        <dbReference type="ARBA" id="ARBA00004651"/>
    </source>
</evidence>
<dbReference type="InterPro" id="IPR004089">
    <property type="entry name" value="MCPsignal_dom"/>
</dbReference>
<dbReference type="PROSITE" id="PS50885">
    <property type="entry name" value="HAMP"/>
    <property type="match status" value="1"/>
</dbReference>
<dbReference type="EMBL" id="JAOYOD010000001">
    <property type="protein sequence ID" value="MCV9385632.1"/>
    <property type="molecule type" value="Genomic_DNA"/>
</dbReference>
<dbReference type="PROSITE" id="PS50113">
    <property type="entry name" value="PAC"/>
    <property type="match status" value="2"/>
</dbReference>
<protein>
    <submittedName>
        <fullName evidence="15">Methyl-accepting chemotaxis protein</fullName>
    </submittedName>
</protein>
<evidence type="ECO:0000256" key="8">
    <source>
        <dbReference type="ARBA" id="ARBA00029447"/>
    </source>
</evidence>